<dbReference type="Proteomes" id="UP000636479">
    <property type="component" value="Unassembled WGS sequence"/>
</dbReference>
<evidence type="ECO:0000256" key="4">
    <source>
        <dbReference type="SAM" id="SignalP"/>
    </source>
</evidence>
<dbReference type="EMBL" id="JACAZF010000002">
    <property type="protein sequence ID" value="KAF7312135.1"/>
    <property type="molecule type" value="Genomic_DNA"/>
</dbReference>
<dbReference type="SUPFAM" id="SSF51055">
    <property type="entry name" value="Carbohydrate binding domain"/>
    <property type="match status" value="1"/>
</dbReference>
<dbReference type="OrthoDB" id="6020543at2759"/>
<evidence type="ECO:0000256" key="2">
    <source>
        <dbReference type="ARBA" id="ARBA00023295"/>
    </source>
</evidence>
<evidence type="ECO:0000313" key="6">
    <source>
        <dbReference type="EMBL" id="KAF7312135.1"/>
    </source>
</evidence>
<feature type="signal peptide" evidence="4">
    <location>
        <begin position="1"/>
        <end position="19"/>
    </location>
</feature>
<keyword evidence="1 6" id="KW-0378">Hydrolase</keyword>
<sequence>MLASPLLSILALGVTSVFGYDPTRTDNLVVYYGQNSYGAVGGAQSGWQQQIGAYCQDDVINVLPSKPLFSFPQTLADFLTVAFIDVFFGTGGLPDLNMANVCNSADNGVFPGTGLANCQFLASQIQACQAAGKLVTLSLGGASGAAVLTSDAQGVQFANTIWNLFLGGSSSTRPFGAAVLDGQVTILVLTELSIFTIIRIDLDIEGGGPTGFAAFVTQIRTLSANASKKYYITGAPQCPYPDAYMGSILNAVGFDAVYVQFYNNYWQFCCQLWERKLVQNWNFASWDTWAKTVSPNKNVKVFIGAPASSSAGSGYANAATLGALAVSTRAKYSSFGGVMLWDASQAYANGRFDRAVKNIITTAGGGGVSTSKTASSSSSTKSSTPITSSTRSSTTISTTISTTKSSSNGNCAGVAAWVSTVAYVGGSQVTYNGHLWQAKYWSQADVPGGVAGDWTDLGACTSLMATLKADAPAKPTAAVLTGVAPAAKATVAAQETRKKSRAFKFV</sequence>
<accession>A0A8H6T748</accession>
<dbReference type="Gene3D" id="3.20.20.80">
    <property type="entry name" value="Glycosidases"/>
    <property type="match status" value="1"/>
</dbReference>
<name>A0A8H6T748_9AGAR</name>
<reference evidence="6" key="1">
    <citation type="submission" date="2020-05" db="EMBL/GenBank/DDBJ databases">
        <title>Mycena genomes resolve the evolution of fungal bioluminescence.</title>
        <authorList>
            <person name="Tsai I.J."/>
        </authorList>
    </citation>
    <scope>NUCLEOTIDE SEQUENCE</scope>
    <source>
        <strain evidence="6">171206Taipei</strain>
    </source>
</reference>
<dbReference type="InterPro" id="IPR003610">
    <property type="entry name" value="CBM5/12"/>
</dbReference>
<comment type="caution">
    <text evidence="6">The sequence shown here is derived from an EMBL/GenBank/DDBJ whole genome shotgun (WGS) entry which is preliminary data.</text>
</comment>
<feature type="region of interest" description="Disordered" evidence="3">
    <location>
        <begin position="366"/>
        <end position="395"/>
    </location>
</feature>
<dbReference type="RefSeq" id="XP_037224243.1">
    <property type="nucleotide sequence ID" value="XM_037359148.1"/>
</dbReference>
<dbReference type="GO" id="GO:0005576">
    <property type="term" value="C:extracellular region"/>
    <property type="evidence" value="ECO:0007669"/>
    <property type="project" value="InterPro"/>
</dbReference>
<dbReference type="SMART" id="SM00495">
    <property type="entry name" value="ChtBD3"/>
    <property type="match status" value="1"/>
</dbReference>
<protein>
    <submittedName>
        <fullName evidence="6">Glycoside hydrolase</fullName>
    </submittedName>
</protein>
<feature type="compositionally biased region" description="Low complexity" evidence="3">
    <location>
        <begin position="369"/>
        <end position="395"/>
    </location>
</feature>
<dbReference type="InterPro" id="IPR050542">
    <property type="entry name" value="Glycosyl_Hydrlase18_Chitinase"/>
</dbReference>
<dbReference type="Gene3D" id="2.10.10.20">
    <property type="entry name" value="Carbohydrate-binding module superfamily 5/12"/>
    <property type="match status" value="1"/>
</dbReference>
<proteinExistence type="predicted"/>
<dbReference type="PANTHER" id="PTHR45708:SF49">
    <property type="entry name" value="ENDOCHITINASE"/>
    <property type="match status" value="1"/>
</dbReference>
<dbReference type="GeneID" id="59341664"/>
<keyword evidence="7" id="KW-1185">Reference proteome</keyword>
<evidence type="ECO:0000256" key="1">
    <source>
        <dbReference type="ARBA" id="ARBA00022801"/>
    </source>
</evidence>
<feature type="chain" id="PRO_5034849902" evidence="4">
    <location>
        <begin position="20"/>
        <end position="506"/>
    </location>
</feature>
<dbReference type="PROSITE" id="PS51910">
    <property type="entry name" value="GH18_2"/>
    <property type="match status" value="1"/>
</dbReference>
<dbReference type="GO" id="GO:0030246">
    <property type="term" value="F:carbohydrate binding"/>
    <property type="evidence" value="ECO:0007669"/>
    <property type="project" value="InterPro"/>
</dbReference>
<dbReference type="SUPFAM" id="SSF51445">
    <property type="entry name" value="(Trans)glycosidases"/>
    <property type="match status" value="1"/>
</dbReference>
<dbReference type="InterPro" id="IPR017853">
    <property type="entry name" value="GH"/>
</dbReference>
<keyword evidence="2" id="KW-0326">Glycosidase</keyword>
<evidence type="ECO:0000256" key="3">
    <source>
        <dbReference type="SAM" id="MobiDB-lite"/>
    </source>
</evidence>
<evidence type="ECO:0000259" key="5">
    <source>
        <dbReference type="PROSITE" id="PS51910"/>
    </source>
</evidence>
<organism evidence="6 7">
    <name type="scientific">Mycena indigotica</name>
    <dbReference type="NCBI Taxonomy" id="2126181"/>
    <lineage>
        <taxon>Eukaryota</taxon>
        <taxon>Fungi</taxon>
        <taxon>Dikarya</taxon>
        <taxon>Basidiomycota</taxon>
        <taxon>Agaricomycotina</taxon>
        <taxon>Agaricomycetes</taxon>
        <taxon>Agaricomycetidae</taxon>
        <taxon>Agaricales</taxon>
        <taxon>Marasmiineae</taxon>
        <taxon>Mycenaceae</taxon>
        <taxon>Mycena</taxon>
    </lineage>
</organism>
<dbReference type="CDD" id="cd12215">
    <property type="entry name" value="ChiC_BD"/>
    <property type="match status" value="1"/>
</dbReference>
<dbReference type="GO" id="GO:0004568">
    <property type="term" value="F:chitinase activity"/>
    <property type="evidence" value="ECO:0007669"/>
    <property type="project" value="TreeGrafter"/>
</dbReference>
<dbReference type="InterPro" id="IPR001223">
    <property type="entry name" value="Glyco_hydro18_cat"/>
</dbReference>
<dbReference type="InterPro" id="IPR036573">
    <property type="entry name" value="CBM_sf_5/12"/>
</dbReference>
<feature type="domain" description="GH18" evidence="5">
    <location>
        <begin position="26"/>
        <end position="363"/>
    </location>
</feature>
<dbReference type="AlphaFoldDB" id="A0A8H6T748"/>
<dbReference type="Pfam" id="PF00704">
    <property type="entry name" value="Glyco_hydro_18"/>
    <property type="match status" value="1"/>
</dbReference>
<gene>
    <name evidence="6" type="ORF">MIND_00225900</name>
</gene>
<keyword evidence="4" id="KW-0732">Signal</keyword>
<dbReference type="Pfam" id="PF02839">
    <property type="entry name" value="CBM_5_12"/>
    <property type="match status" value="1"/>
</dbReference>
<dbReference type="PANTHER" id="PTHR45708">
    <property type="entry name" value="ENDOCHITINASE"/>
    <property type="match status" value="1"/>
</dbReference>
<dbReference type="GO" id="GO:0005975">
    <property type="term" value="P:carbohydrate metabolic process"/>
    <property type="evidence" value="ECO:0007669"/>
    <property type="project" value="InterPro"/>
</dbReference>
<evidence type="ECO:0000313" key="7">
    <source>
        <dbReference type="Proteomes" id="UP000636479"/>
    </source>
</evidence>